<dbReference type="KEGG" id="asem:NNL22_15505"/>
<dbReference type="Pfam" id="PF00672">
    <property type="entry name" value="HAMP"/>
    <property type="match status" value="1"/>
</dbReference>
<dbReference type="Gene3D" id="1.10.287.130">
    <property type="match status" value="1"/>
</dbReference>
<evidence type="ECO:0000256" key="2">
    <source>
        <dbReference type="ARBA" id="ARBA00004651"/>
    </source>
</evidence>
<dbReference type="InterPro" id="IPR036097">
    <property type="entry name" value="HisK_dim/P_sf"/>
</dbReference>
<dbReference type="GO" id="GO:0000155">
    <property type="term" value="F:phosphorelay sensor kinase activity"/>
    <property type="evidence" value="ECO:0007669"/>
    <property type="project" value="InterPro"/>
</dbReference>
<organism evidence="19 20">
    <name type="scientific">Alkalimarinus sediminis</name>
    <dbReference type="NCBI Taxonomy" id="1632866"/>
    <lineage>
        <taxon>Bacteria</taxon>
        <taxon>Pseudomonadati</taxon>
        <taxon>Pseudomonadota</taxon>
        <taxon>Gammaproteobacteria</taxon>
        <taxon>Alteromonadales</taxon>
        <taxon>Alteromonadaceae</taxon>
        <taxon>Alkalimarinus</taxon>
    </lineage>
</organism>
<dbReference type="FunFam" id="3.30.565.10:FF:000006">
    <property type="entry name" value="Sensor histidine kinase WalK"/>
    <property type="match status" value="1"/>
</dbReference>
<keyword evidence="5" id="KW-0597">Phosphoprotein</keyword>
<dbReference type="Gene3D" id="6.10.340.10">
    <property type="match status" value="1"/>
</dbReference>
<comment type="catalytic activity">
    <reaction evidence="1">
        <text>ATP + protein L-histidine = ADP + protein N-phospho-L-histidine.</text>
        <dbReference type="EC" id="2.7.13.3"/>
    </reaction>
</comment>
<comment type="subcellular location">
    <subcellularLocation>
        <location evidence="2">Cell membrane</location>
        <topology evidence="2">Multi-pass membrane protein</topology>
    </subcellularLocation>
</comment>
<evidence type="ECO:0000256" key="6">
    <source>
        <dbReference type="ARBA" id="ARBA00022679"/>
    </source>
</evidence>
<dbReference type="PROSITE" id="PS50109">
    <property type="entry name" value="HIS_KIN"/>
    <property type="match status" value="1"/>
</dbReference>
<feature type="transmembrane region" description="Helical" evidence="16">
    <location>
        <begin position="18"/>
        <end position="40"/>
    </location>
</feature>
<dbReference type="EMBL" id="CP101527">
    <property type="protein sequence ID" value="UZW74410.1"/>
    <property type="molecule type" value="Genomic_DNA"/>
</dbReference>
<keyword evidence="4" id="KW-1003">Cell membrane</keyword>
<dbReference type="Proteomes" id="UP001164472">
    <property type="component" value="Chromosome"/>
</dbReference>
<evidence type="ECO:0000256" key="13">
    <source>
        <dbReference type="ARBA" id="ARBA00023136"/>
    </source>
</evidence>
<evidence type="ECO:0000256" key="16">
    <source>
        <dbReference type="SAM" id="Phobius"/>
    </source>
</evidence>
<dbReference type="InterPro" id="IPR050398">
    <property type="entry name" value="HssS/ArlS-like"/>
</dbReference>
<dbReference type="Gene3D" id="3.30.565.10">
    <property type="entry name" value="Histidine kinase-like ATPase, C-terminal domain"/>
    <property type="match status" value="1"/>
</dbReference>
<evidence type="ECO:0000256" key="15">
    <source>
        <dbReference type="SAM" id="MobiDB-lite"/>
    </source>
</evidence>
<dbReference type="SUPFAM" id="SSF158472">
    <property type="entry name" value="HAMP domain-like"/>
    <property type="match status" value="1"/>
</dbReference>
<dbReference type="Pfam" id="PF02518">
    <property type="entry name" value="HATPase_c"/>
    <property type="match status" value="1"/>
</dbReference>
<evidence type="ECO:0000256" key="8">
    <source>
        <dbReference type="ARBA" id="ARBA00022741"/>
    </source>
</evidence>
<protein>
    <recommendedName>
        <fullName evidence="3">histidine kinase</fullName>
        <ecNumber evidence="3">2.7.13.3</ecNumber>
    </recommendedName>
</protein>
<keyword evidence="11 16" id="KW-1133">Transmembrane helix</keyword>
<dbReference type="InterPro" id="IPR004358">
    <property type="entry name" value="Sig_transdc_His_kin-like_C"/>
</dbReference>
<dbReference type="EC" id="2.7.13.3" evidence="3"/>
<keyword evidence="20" id="KW-1185">Reference proteome</keyword>
<proteinExistence type="predicted"/>
<feature type="region of interest" description="Disordered" evidence="15">
    <location>
        <begin position="105"/>
        <end position="152"/>
    </location>
</feature>
<dbReference type="GO" id="GO:0005524">
    <property type="term" value="F:ATP binding"/>
    <property type="evidence" value="ECO:0007669"/>
    <property type="project" value="UniProtKB-KW"/>
</dbReference>
<dbReference type="GO" id="GO:0005886">
    <property type="term" value="C:plasma membrane"/>
    <property type="evidence" value="ECO:0007669"/>
    <property type="project" value="UniProtKB-SubCell"/>
</dbReference>
<dbReference type="AlphaFoldDB" id="A0A9E8HHI8"/>
<dbReference type="SMART" id="SM00387">
    <property type="entry name" value="HATPase_c"/>
    <property type="match status" value="1"/>
</dbReference>
<dbReference type="SUPFAM" id="SSF47384">
    <property type="entry name" value="Homodimeric domain of signal transducing histidine kinase"/>
    <property type="match status" value="1"/>
</dbReference>
<feature type="domain" description="HAMP" evidence="18">
    <location>
        <begin position="219"/>
        <end position="274"/>
    </location>
</feature>
<dbReference type="RefSeq" id="WP_251812943.1">
    <property type="nucleotide sequence ID" value="NZ_CP101527.1"/>
</dbReference>
<keyword evidence="13 16" id="KW-0472">Membrane</keyword>
<evidence type="ECO:0000256" key="14">
    <source>
        <dbReference type="SAM" id="Coils"/>
    </source>
</evidence>
<keyword evidence="12" id="KW-0902">Two-component regulatory system</keyword>
<keyword evidence="8" id="KW-0547">Nucleotide-binding</keyword>
<dbReference type="CDD" id="cd06225">
    <property type="entry name" value="HAMP"/>
    <property type="match status" value="1"/>
</dbReference>
<evidence type="ECO:0000256" key="4">
    <source>
        <dbReference type="ARBA" id="ARBA00022475"/>
    </source>
</evidence>
<evidence type="ECO:0000256" key="7">
    <source>
        <dbReference type="ARBA" id="ARBA00022692"/>
    </source>
</evidence>
<keyword evidence="14" id="KW-0175">Coiled coil</keyword>
<dbReference type="SMART" id="SM00304">
    <property type="entry name" value="HAMP"/>
    <property type="match status" value="1"/>
</dbReference>
<evidence type="ECO:0000256" key="11">
    <source>
        <dbReference type="ARBA" id="ARBA00022989"/>
    </source>
</evidence>
<evidence type="ECO:0000259" key="17">
    <source>
        <dbReference type="PROSITE" id="PS50109"/>
    </source>
</evidence>
<dbReference type="PANTHER" id="PTHR45528">
    <property type="entry name" value="SENSOR HISTIDINE KINASE CPXA"/>
    <property type="match status" value="1"/>
</dbReference>
<dbReference type="SUPFAM" id="SSF55874">
    <property type="entry name" value="ATPase domain of HSP90 chaperone/DNA topoisomerase II/histidine kinase"/>
    <property type="match status" value="1"/>
</dbReference>
<keyword evidence="9" id="KW-0418">Kinase</keyword>
<dbReference type="Pfam" id="PF00512">
    <property type="entry name" value="HisKA"/>
    <property type="match status" value="1"/>
</dbReference>
<dbReference type="PROSITE" id="PS50885">
    <property type="entry name" value="HAMP"/>
    <property type="match status" value="1"/>
</dbReference>
<evidence type="ECO:0000256" key="9">
    <source>
        <dbReference type="ARBA" id="ARBA00022777"/>
    </source>
</evidence>
<evidence type="ECO:0000313" key="20">
    <source>
        <dbReference type="Proteomes" id="UP001164472"/>
    </source>
</evidence>
<dbReference type="InterPro" id="IPR036890">
    <property type="entry name" value="HATPase_C_sf"/>
</dbReference>
<evidence type="ECO:0000256" key="1">
    <source>
        <dbReference type="ARBA" id="ARBA00000085"/>
    </source>
</evidence>
<dbReference type="SMART" id="SM00388">
    <property type="entry name" value="HisKA"/>
    <property type="match status" value="1"/>
</dbReference>
<evidence type="ECO:0000259" key="18">
    <source>
        <dbReference type="PROSITE" id="PS50885"/>
    </source>
</evidence>
<dbReference type="InterPro" id="IPR003660">
    <property type="entry name" value="HAMP_dom"/>
</dbReference>
<feature type="domain" description="Histidine kinase" evidence="17">
    <location>
        <begin position="282"/>
        <end position="497"/>
    </location>
</feature>
<evidence type="ECO:0000256" key="5">
    <source>
        <dbReference type="ARBA" id="ARBA00022553"/>
    </source>
</evidence>
<feature type="compositionally biased region" description="Basic and acidic residues" evidence="15">
    <location>
        <begin position="113"/>
        <end position="134"/>
    </location>
</feature>
<evidence type="ECO:0000313" key="19">
    <source>
        <dbReference type="EMBL" id="UZW74410.1"/>
    </source>
</evidence>
<dbReference type="CDD" id="cd00082">
    <property type="entry name" value="HisKA"/>
    <property type="match status" value="1"/>
</dbReference>
<dbReference type="InterPro" id="IPR005467">
    <property type="entry name" value="His_kinase_dom"/>
</dbReference>
<gene>
    <name evidence="19" type="ORF">NNL22_15505</name>
</gene>
<keyword evidence="10 19" id="KW-0067">ATP-binding</keyword>
<accession>A0A9E8HHI8</accession>
<dbReference type="PRINTS" id="PR00344">
    <property type="entry name" value="BCTRLSENSOR"/>
</dbReference>
<feature type="coiled-coil region" evidence="14">
    <location>
        <begin position="311"/>
        <end position="338"/>
    </location>
</feature>
<dbReference type="PANTHER" id="PTHR45528:SF1">
    <property type="entry name" value="SENSOR HISTIDINE KINASE CPXA"/>
    <property type="match status" value="1"/>
</dbReference>
<reference evidence="19" key="1">
    <citation type="submission" date="2022-07" db="EMBL/GenBank/DDBJ databases">
        <title>Alkalimarinus sp. nov., isolated from gut of a Alitta virens.</title>
        <authorList>
            <person name="Yang A.I."/>
            <person name="Shin N.-R."/>
        </authorList>
    </citation>
    <scope>NUCLEOTIDE SEQUENCE</scope>
    <source>
        <strain evidence="19">FA028</strain>
    </source>
</reference>
<evidence type="ECO:0000256" key="12">
    <source>
        <dbReference type="ARBA" id="ARBA00023012"/>
    </source>
</evidence>
<evidence type="ECO:0000256" key="3">
    <source>
        <dbReference type="ARBA" id="ARBA00012438"/>
    </source>
</evidence>
<keyword evidence="6" id="KW-0808">Transferase</keyword>
<sequence length="497" mass="56032">MNNQQAENRIIPKKHHRLFLKIMGVFWATLILTTIANITITSQISNIEHKADKVRSQIESLANDGVTIYETSGKKGLNKWYERIYDDYEIRAVLYLQSKHGIKQKRQKLGSPIRRDRDDDHDKHDDDDHKRDDTSEAPVYSARDQKGPEKSYVKQHFDFRRPPINTRVSIISPNGDRYLFKLLPSPYLHKELGSPSEYRWLRLSVTLAIVLLASLWLSRHVVKPVITLKQASQRMAGGQLSTRIGDAIGARKDELGELGRSFDDMAEQLEKIITGQKQLLRDISHEIRTPLTRQRIAIDLVREHLEDNPASENLLNKIEAQNNKLNELIENLLTLNRLNDGASQLTIETVDLASLINELVEDAEIEASTKKITIIQQGLEAADVKGNRLLLARAFENIVGNTLKYSPENAIVSVDISTADNGIIIEIADQGPGLSKEEIKQVFTPFYRADNSRTHSTGGYGLGLSIVKKVVDLHNGVIELHSPDTGGLCVRVYLPIS</sequence>
<feature type="compositionally biased region" description="Basic and acidic residues" evidence="15">
    <location>
        <begin position="143"/>
        <end position="152"/>
    </location>
</feature>
<evidence type="ECO:0000256" key="10">
    <source>
        <dbReference type="ARBA" id="ARBA00022840"/>
    </source>
</evidence>
<keyword evidence="7 16" id="KW-0812">Transmembrane</keyword>
<dbReference type="InterPro" id="IPR003661">
    <property type="entry name" value="HisK_dim/P_dom"/>
</dbReference>
<dbReference type="InterPro" id="IPR003594">
    <property type="entry name" value="HATPase_dom"/>
</dbReference>
<name>A0A9E8HHI8_9ALTE</name>